<name>A0ABR3YVE2_9PEZI</name>
<reference evidence="2 3" key="1">
    <citation type="journal article" date="2024" name="IMA Fungus">
        <title>IMA Genome - F19 : A genome assembly and annotation guide to empower mycologists, including annotated draft genome sequences of Ceratocystis pirilliformis, Diaporthe australafricana, Fusarium ophioides, Paecilomyces lecythidis, and Sporothrix stenoceras.</title>
        <authorList>
            <person name="Aylward J."/>
            <person name="Wilson A.M."/>
            <person name="Visagie C.M."/>
            <person name="Spraker J."/>
            <person name="Barnes I."/>
            <person name="Buitendag C."/>
            <person name="Ceriani C."/>
            <person name="Del Mar Angel L."/>
            <person name="du Plessis D."/>
            <person name="Fuchs T."/>
            <person name="Gasser K."/>
            <person name="Kramer D."/>
            <person name="Li W."/>
            <person name="Munsamy K."/>
            <person name="Piso A."/>
            <person name="Price J.L."/>
            <person name="Sonnekus B."/>
            <person name="Thomas C."/>
            <person name="van der Nest A."/>
            <person name="van Dijk A."/>
            <person name="van Heerden A."/>
            <person name="van Vuuren N."/>
            <person name="Yilmaz N."/>
            <person name="Duong T.A."/>
            <person name="van der Merwe N.A."/>
            <person name="Wingfield M.J."/>
            <person name="Wingfield B.D."/>
        </authorList>
    </citation>
    <scope>NUCLEOTIDE SEQUENCE [LARGE SCALE GENOMIC DNA]</scope>
    <source>
        <strain evidence="2 3">CMW 5346</strain>
    </source>
</reference>
<feature type="domain" description="HNH nuclease" evidence="1">
    <location>
        <begin position="108"/>
        <end position="185"/>
    </location>
</feature>
<dbReference type="EMBL" id="JAWCUI010000045">
    <property type="protein sequence ID" value="KAL1892343.1"/>
    <property type="molecule type" value="Genomic_DNA"/>
</dbReference>
<evidence type="ECO:0000313" key="3">
    <source>
        <dbReference type="Proteomes" id="UP001583186"/>
    </source>
</evidence>
<dbReference type="InterPro" id="IPR003615">
    <property type="entry name" value="HNH_nuc"/>
</dbReference>
<accession>A0ABR3YVE2</accession>
<dbReference type="Proteomes" id="UP001583186">
    <property type="component" value="Unassembled WGS sequence"/>
</dbReference>
<keyword evidence="3" id="KW-1185">Reference proteome</keyword>
<comment type="caution">
    <text evidence="2">The sequence shown here is derived from an EMBL/GenBank/DDBJ whole genome shotgun (WGS) entry which is preliminary data.</text>
</comment>
<evidence type="ECO:0000259" key="1">
    <source>
        <dbReference type="Pfam" id="PF13391"/>
    </source>
</evidence>
<evidence type="ECO:0000313" key="2">
    <source>
        <dbReference type="EMBL" id="KAL1892343.1"/>
    </source>
</evidence>
<gene>
    <name evidence="2" type="ORF">Sste5346_007081</name>
</gene>
<dbReference type="Pfam" id="PF13391">
    <property type="entry name" value="HNH_2"/>
    <property type="match status" value="1"/>
</dbReference>
<protein>
    <recommendedName>
        <fullName evidence="1">HNH nuclease domain-containing protein</fullName>
    </recommendedName>
</protein>
<sequence length="337" mass="39295">MSPPVMEKDPKRKLQAYPEIEHWERLDIISAMMCSQRCRLERPDALMSQLQNLIFWYIDYNPGPKAFDLDRYTINVAKIANIYFQSAAIPSPVTPQTELCLKRDDGRCLITGAKGATACHIFPFAANSTQTSLNALRKLETDIKLTTYGNQDLLVKDLQCSDQSWNLLSLDPALHKWWARGYFGLRFQDIKEVDPTEPGRDRSYAVTMQFQWLPRHFRSEKTNDDNEENRKEGWWNLDIKAEHYDIWRELWETSLRHNHVGRYEGFRDIYDDELAVAMIHPATSKRLQSGNEIRVVFSDRKDAGKMQAMLELQWICHQVSSMTGAAAYSWFNPVPRR</sequence>
<proteinExistence type="predicted"/>
<organism evidence="2 3">
    <name type="scientific">Sporothrix stenoceras</name>
    <dbReference type="NCBI Taxonomy" id="5173"/>
    <lineage>
        <taxon>Eukaryota</taxon>
        <taxon>Fungi</taxon>
        <taxon>Dikarya</taxon>
        <taxon>Ascomycota</taxon>
        <taxon>Pezizomycotina</taxon>
        <taxon>Sordariomycetes</taxon>
        <taxon>Sordariomycetidae</taxon>
        <taxon>Ophiostomatales</taxon>
        <taxon>Ophiostomataceae</taxon>
        <taxon>Sporothrix</taxon>
    </lineage>
</organism>